<accession>H3KH56</accession>
<dbReference type="InterPro" id="IPR047926">
    <property type="entry name" value="Ni_dep_LarA"/>
</dbReference>
<evidence type="ECO:0000313" key="4">
    <source>
        <dbReference type="Proteomes" id="UP000004956"/>
    </source>
</evidence>
<dbReference type="GO" id="GO:0050043">
    <property type="term" value="F:lactate racemase activity"/>
    <property type="evidence" value="ECO:0007669"/>
    <property type="project" value="InterPro"/>
</dbReference>
<dbReference type="InterPro" id="IPR043166">
    <property type="entry name" value="LarA-like_C"/>
</dbReference>
<evidence type="ECO:0000259" key="2">
    <source>
        <dbReference type="Pfam" id="PF21113"/>
    </source>
</evidence>
<dbReference type="InterPro" id="IPR048520">
    <property type="entry name" value="LarA_C"/>
</dbReference>
<dbReference type="RefSeq" id="WP_008543334.1">
    <property type="nucleotide sequence ID" value="NZ_JH605008.1"/>
</dbReference>
<gene>
    <name evidence="3" type="ORF">HMPREF9440_02096</name>
</gene>
<dbReference type="Gene3D" id="3.90.226.30">
    <property type="match status" value="1"/>
</dbReference>
<dbReference type="HOGENOM" id="CLU_050189_0_0_4"/>
<dbReference type="Pfam" id="PF09861">
    <property type="entry name" value="Lar_N"/>
    <property type="match status" value="1"/>
</dbReference>
<dbReference type="Gene3D" id="3.40.50.11440">
    <property type="match status" value="1"/>
</dbReference>
<dbReference type="AlphaFoldDB" id="H3KH56"/>
<protein>
    <submittedName>
        <fullName evidence="3">Uncharacterized protein</fullName>
    </submittedName>
</protein>
<dbReference type="PANTHER" id="PTHR33171:SF17">
    <property type="entry name" value="LARA-LIKE N-TERMINAL DOMAIN-CONTAINING PROTEIN"/>
    <property type="match status" value="1"/>
</dbReference>
<evidence type="ECO:0000313" key="3">
    <source>
        <dbReference type="EMBL" id="EHY30549.1"/>
    </source>
</evidence>
<sequence>MTERTYSFAYGRGEKSFTIDDDLVISEVRTRPFPVIPKDQIREKVLETIRNPIGTKPLAEIVKPGDTVAFICNDPTRVANSFDFMPVFVEELNRLGIPDENMRIVFALGTHRAMTEEEMAAQVGADVAKRLKTYNSISTIDEDFIEFGTTSRGTPVRINKHLCDVDHIIMTGTIVHHYFSGYGGGRKAILPGCAAMETVRVNHSFMLDPKAALGVTVGNPCYEDQMEGVEIFAKGRSLFLFNAILNAKHEFVGMFAGDWREAHREACKFVDQVYGAVIPQEADLVVASCGGYPKDINVYQMQKTMDNAMCAVREGGVVILFADCEEGSGSAVLEETFRRLKTPEAIRAELEGNFRIGANKAFAVTRPLSKARFILVTSLDPELAHDMLFTAAVKTPEEAFALAREYVGEKPTVILMPEGSLTVPRVE</sequence>
<name>H3KH56_9BURK</name>
<keyword evidence="4" id="KW-1185">Reference proteome</keyword>
<feature type="domain" description="LarA-like N-terminal" evidence="1">
    <location>
        <begin position="10"/>
        <end position="214"/>
    </location>
</feature>
<dbReference type="OrthoDB" id="9770545at2"/>
<feature type="domain" description="Lactate racemase C-terminal" evidence="2">
    <location>
        <begin position="280"/>
        <end position="419"/>
    </location>
</feature>
<proteinExistence type="predicted"/>
<dbReference type="STRING" id="762967.HMPREF9440_02096"/>
<organism evidence="3 4">
    <name type="scientific">Sutterella parvirubra YIT 11816</name>
    <dbReference type="NCBI Taxonomy" id="762967"/>
    <lineage>
        <taxon>Bacteria</taxon>
        <taxon>Pseudomonadati</taxon>
        <taxon>Pseudomonadota</taxon>
        <taxon>Betaproteobacteria</taxon>
        <taxon>Burkholderiales</taxon>
        <taxon>Sutterellaceae</taxon>
        <taxon>Sutterella</taxon>
    </lineage>
</organism>
<dbReference type="EMBL" id="AFBQ01000314">
    <property type="protein sequence ID" value="EHY30549.1"/>
    <property type="molecule type" value="Genomic_DNA"/>
</dbReference>
<comment type="caution">
    <text evidence="3">The sequence shown here is derived from an EMBL/GenBank/DDBJ whole genome shotgun (WGS) entry which is preliminary data.</text>
</comment>
<dbReference type="InterPro" id="IPR048068">
    <property type="entry name" value="LarA-like"/>
</dbReference>
<dbReference type="Proteomes" id="UP000004956">
    <property type="component" value="Unassembled WGS sequence"/>
</dbReference>
<dbReference type="InterPro" id="IPR018657">
    <property type="entry name" value="LarA-like_N"/>
</dbReference>
<dbReference type="PANTHER" id="PTHR33171">
    <property type="entry name" value="LAR_N DOMAIN-CONTAINING PROTEIN"/>
    <property type="match status" value="1"/>
</dbReference>
<dbReference type="Pfam" id="PF21113">
    <property type="entry name" value="LarA_C"/>
    <property type="match status" value="1"/>
</dbReference>
<evidence type="ECO:0000259" key="1">
    <source>
        <dbReference type="Pfam" id="PF09861"/>
    </source>
</evidence>
<dbReference type="NCBIfam" id="NF033504">
    <property type="entry name" value="Ni_dep_LarA"/>
    <property type="match status" value="1"/>
</dbReference>
<dbReference type="PATRIC" id="fig|762967.3.peg.1652"/>
<reference evidence="3 4" key="1">
    <citation type="submission" date="2011-11" db="EMBL/GenBank/DDBJ databases">
        <authorList>
            <person name="Weinstock G."/>
            <person name="Sodergren E."/>
            <person name="Clifton S."/>
            <person name="Fulton L."/>
            <person name="Fulton B."/>
            <person name="Courtney L."/>
            <person name="Fronick C."/>
            <person name="Harrison M."/>
            <person name="Strong C."/>
            <person name="Farmer C."/>
            <person name="Delahaunty K."/>
            <person name="Markovic C."/>
            <person name="Hall O."/>
            <person name="Minx P."/>
            <person name="Tomlinson C."/>
            <person name="Mitreva M."/>
            <person name="Hou S."/>
            <person name="Chen J."/>
            <person name="Wollam A."/>
            <person name="Pepin K.H."/>
            <person name="Johnson M."/>
            <person name="Bhonagiri V."/>
            <person name="Zhang X."/>
            <person name="Suruliraj S."/>
            <person name="Warren W."/>
            <person name="Chinwalla A."/>
            <person name="Mardis E.R."/>
            <person name="Wilson R.K."/>
        </authorList>
    </citation>
    <scope>NUCLEOTIDE SEQUENCE [LARGE SCALE GENOMIC DNA]</scope>
    <source>
        <strain evidence="3 4">YIT 11816</strain>
    </source>
</reference>